<reference evidence="5 6" key="1">
    <citation type="journal article" date="2024" name="Proc. Natl. Acad. Sci. U.S.A.">
        <title>The genetic regulatory architecture and epigenomic basis for age-related changes in rattlesnake venom.</title>
        <authorList>
            <person name="Hogan M.P."/>
            <person name="Holding M.L."/>
            <person name="Nystrom G.S."/>
            <person name="Colston T.J."/>
            <person name="Bartlett D.A."/>
            <person name="Mason A.J."/>
            <person name="Ellsworth S.A."/>
            <person name="Rautsaw R.M."/>
            <person name="Lawrence K.C."/>
            <person name="Strickland J.L."/>
            <person name="He B."/>
            <person name="Fraser P."/>
            <person name="Margres M.J."/>
            <person name="Gilbert D.M."/>
            <person name="Gibbs H.L."/>
            <person name="Parkinson C.L."/>
            <person name="Rokyta D.R."/>
        </authorList>
    </citation>
    <scope>NUCLEOTIDE SEQUENCE [LARGE SCALE GENOMIC DNA]</scope>
    <source>
        <strain evidence="5">DRR0105</strain>
    </source>
</reference>
<dbReference type="GO" id="GO:0008146">
    <property type="term" value="F:sulfotransferase activity"/>
    <property type="evidence" value="ECO:0007669"/>
    <property type="project" value="InterPro"/>
</dbReference>
<dbReference type="PANTHER" id="PTHR11783">
    <property type="entry name" value="SULFOTRANSFERASE SULT"/>
    <property type="match status" value="1"/>
</dbReference>
<evidence type="ECO:0000313" key="5">
    <source>
        <dbReference type="EMBL" id="KAK9397407.1"/>
    </source>
</evidence>
<organism evidence="5 6">
    <name type="scientific">Crotalus adamanteus</name>
    <name type="common">Eastern diamondback rattlesnake</name>
    <dbReference type="NCBI Taxonomy" id="8729"/>
    <lineage>
        <taxon>Eukaryota</taxon>
        <taxon>Metazoa</taxon>
        <taxon>Chordata</taxon>
        <taxon>Craniata</taxon>
        <taxon>Vertebrata</taxon>
        <taxon>Euteleostomi</taxon>
        <taxon>Lepidosauria</taxon>
        <taxon>Squamata</taxon>
        <taxon>Bifurcata</taxon>
        <taxon>Unidentata</taxon>
        <taxon>Episquamata</taxon>
        <taxon>Toxicofera</taxon>
        <taxon>Serpentes</taxon>
        <taxon>Colubroidea</taxon>
        <taxon>Viperidae</taxon>
        <taxon>Crotalinae</taxon>
        <taxon>Crotalus</taxon>
    </lineage>
</organism>
<dbReference type="InterPro" id="IPR027417">
    <property type="entry name" value="P-loop_NTPase"/>
</dbReference>
<name>A0AAW1B790_CROAD</name>
<evidence type="ECO:0000259" key="4">
    <source>
        <dbReference type="Pfam" id="PF00685"/>
    </source>
</evidence>
<proteinExistence type="inferred from homology"/>
<protein>
    <recommendedName>
        <fullName evidence="3">Sulfotransferase</fullName>
        <ecNumber evidence="3">2.8.2.-</ecNumber>
    </recommendedName>
</protein>
<feature type="domain" description="Sulfotransferase" evidence="4">
    <location>
        <begin position="48"/>
        <end position="94"/>
    </location>
</feature>
<dbReference type="AlphaFoldDB" id="A0AAW1B790"/>
<comment type="similarity">
    <text evidence="1 3">Belongs to the sulfotransferase 1 family.</text>
</comment>
<keyword evidence="6" id="KW-1185">Reference proteome</keyword>
<keyword evidence="2 3" id="KW-0808">Transferase</keyword>
<dbReference type="Gene3D" id="3.40.50.300">
    <property type="entry name" value="P-loop containing nucleotide triphosphate hydrolases"/>
    <property type="match status" value="1"/>
</dbReference>
<accession>A0AAW1B790</accession>
<sequence>MNMELPSTLEDLDPKFVTRCSLIEIEGVSLPTTTAEHWDQIRSFQARPDDLLICSYPKAGSTWLQETVDMIQNADNLQKCAQAPIYKRMHFLDMFPPITFPSGEYLWNVKDTVVSYFHFHHMNKTLPHPGNWKEFLDKFLAGKVICGSWFDHVCGWWEAKKRHPILYLFYEDMKEDPIREMRKIAQFLELEIQEPVLNQILEHTKSETMKGNTMANYATVLPCLMDHTMSPFLRKGIVGDWKEHFTVSQSEQLDGICSQLLSGSGLTFRTEL</sequence>
<dbReference type="Proteomes" id="UP001474421">
    <property type="component" value="Unassembled WGS sequence"/>
</dbReference>
<dbReference type="Pfam" id="PF00685">
    <property type="entry name" value="Sulfotransfer_1"/>
    <property type="match status" value="2"/>
</dbReference>
<dbReference type="EC" id="2.8.2.-" evidence="3"/>
<comment type="caution">
    <text evidence="5">The sequence shown here is derived from an EMBL/GenBank/DDBJ whole genome shotgun (WGS) entry which is preliminary data.</text>
</comment>
<evidence type="ECO:0000256" key="2">
    <source>
        <dbReference type="ARBA" id="ARBA00022679"/>
    </source>
</evidence>
<dbReference type="EMBL" id="JAOTOJ010000008">
    <property type="protein sequence ID" value="KAK9397407.1"/>
    <property type="molecule type" value="Genomic_DNA"/>
</dbReference>
<feature type="domain" description="Sulfotransferase" evidence="4">
    <location>
        <begin position="108"/>
        <end position="265"/>
    </location>
</feature>
<dbReference type="InterPro" id="IPR000863">
    <property type="entry name" value="Sulfotransferase_dom"/>
</dbReference>
<evidence type="ECO:0000256" key="1">
    <source>
        <dbReference type="ARBA" id="ARBA00005771"/>
    </source>
</evidence>
<evidence type="ECO:0000313" key="6">
    <source>
        <dbReference type="Proteomes" id="UP001474421"/>
    </source>
</evidence>
<dbReference type="SUPFAM" id="SSF52540">
    <property type="entry name" value="P-loop containing nucleoside triphosphate hydrolases"/>
    <property type="match status" value="1"/>
</dbReference>
<evidence type="ECO:0000256" key="3">
    <source>
        <dbReference type="RuleBase" id="RU361155"/>
    </source>
</evidence>
<gene>
    <name evidence="5" type="ORF">NXF25_020768</name>
</gene>